<dbReference type="InterPro" id="IPR012337">
    <property type="entry name" value="RNaseH-like_sf"/>
</dbReference>
<dbReference type="AlphaFoldDB" id="A0AB40BUD5"/>
<dbReference type="GO" id="GO:0004527">
    <property type="term" value="F:exonuclease activity"/>
    <property type="evidence" value="ECO:0007669"/>
    <property type="project" value="UniProtKB-KW"/>
</dbReference>
<dbReference type="SMART" id="SM00479">
    <property type="entry name" value="EXOIII"/>
    <property type="match status" value="1"/>
</dbReference>
<comment type="similarity">
    <text evidence="2">Belongs to the REXO1/REXO3 family.</text>
</comment>
<evidence type="ECO:0000256" key="3">
    <source>
        <dbReference type="ARBA" id="ARBA00022722"/>
    </source>
</evidence>
<dbReference type="FunFam" id="3.30.420.10:FF:000080">
    <property type="entry name" value="Small RNA degrading nuclease 3"/>
    <property type="match status" value="1"/>
</dbReference>
<dbReference type="InterPro" id="IPR036397">
    <property type="entry name" value="RNaseH_sf"/>
</dbReference>
<evidence type="ECO:0000256" key="2">
    <source>
        <dbReference type="ARBA" id="ARBA00006357"/>
    </source>
</evidence>
<reference evidence="11" key="1">
    <citation type="submission" date="2025-08" db="UniProtKB">
        <authorList>
            <consortium name="RefSeq"/>
        </authorList>
    </citation>
    <scope>IDENTIFICATION</scope>
</reference>
<evidence type="ECO:0000256" key="1">
    <source>
        <dbReference type="ARBA" id="ARBA00004123"/>
    </source>
</evidence>
<comment type="subcellular location">
    <subcellularLocation>
        <location evidence="1">Nucleus</location>
    </subcellularLocation>
</comment>
<evidence type="ECO:0000256" key="4">
    <source>
        <dbReference type="ARBA" id="ARBA00022801"/>
    </source>
</evidence>
<keyword evidence="6" id="KW-0539">Nucleus</keyword>
<organism evidence="10 11">
    <name type="scientific">Dioscorea cayennensis subsp. rotundata</name>
    <name type="common">White Guinea yam</name>
    <name type="synonym">Dioscorea rotundata</name>
    <dbReference type="NCBI Taxonomy" id="55577"/>
    <lineage>
        <taxon>Eukaryota</taxon>
        <taxon>Viridiplantae</taxon>
        <taxon>Streptophyta</taxon>
        <taxon>Embryophyta</taxon>
        <taxon>Tracheophyta</taxon>
        <taxon>Spermatophyta</taxon>
        <taxon>Magnoliopsida</taxon>
        <taxon>Liliopsida</taxon>
        <taxon>Dioscoreales</taxon>
        <taxon>Dioscoreaceae</taxon>
        <taxon>Dioscorea</taxon>
    </lineage>
</organism>
<dbReference type="CDD" id="cd06145">
    <property type="entry name" value="REX1_like"/>
    <property type="match status" value="1"/>
</dbReference>
<evidence type="ECO:0000313" key="10">
    <source>
        <dbReference type="Proteomes" id="UP001515500"/>
    </source>
</evidence>
<evidence type="ECO:0000256" key="8">
    <source>
        <dbReference type="SAM" id="Coils"/>
    </source>
</evidence>
<dbReference type="PANTHER" id="PTHR12801:SF115">
    <property type="entry name" value="FI18136P1-RELATED"/>
    <property type="match status" value="1"/>
</dbReference>
<dbReference type="Pfam" id="PF00929">
    <property type="entry name" value="RNase_T"/>
    <property type="match status" value="1"/>
</dbReference>
<dbReference type="PANTHER" id="PTHR12801">
    <property type="entry name" value="RNA EXONUCLEASE REXO1 / RECO3 FAMILY MEMBER-RELATED"/>
    <property type="match status" value="1"/>
</dbReference>
<name>A0AB40BUD5_DIOCR</name>
<evidence type="ECO:0000313" key="11">
    <source>
        <dbReference type="RefSeq" id="XP_039130734.1"/>
    </source>
</evidence>
<dbReference type="Gene3D" id="3.30.420.10">
    <property type="entry name" value="Ribonuclease H-like superfamily/Ribonuclease H"/>
    <property type="match status" value="1"/>
</dbReference>
<gene>
    <name evidence="11" type="primary">LOC120267099</name>
</gene>
<dbReference type="Proteomes" id="UP001515500">
    <property type="component" value="Chromosome 8"/>
</dbReference>
<keyword evidence="5" id="KW-0269">Exonuclease</keyword>
<dbReference type="GO" id="GO:0005634">
    <property type="term" value="C:nucleus"/>
    <property type="evidence" value="ECO:0007669"/>
    <property type="project" value="UniProtKB-SubCell"/>
</dbReference>
<keyword evidence="10" id="KW-1185">Reference proteome</keyword>
<keyword evidence="4" id="KW-0378">Hydrolase</keyword>
<dbReference type="RefSeq" id="XP_039130734.1">
    <property type="nucleotide sequence ID" value="XM_039274800.1"/>
</dbReference>
<dbReference type="InterPro" id="IPR047021">
    <property type="entry name" value="REXO1/3/4-like"/>
</dbReference>
<proteinExistence type="inferred from homology"/>
<keyword evidence="8" id="KW-0175">Coiled coil</keyword>
<dbReference type="GO" id="GO:0003676">
    <property type="term" value="F:nucleic acid binding"/>
    <property type="evidence" value="ECO:0007669"/>
    <property type="project" value="InterPro"/>
</dbReference>
<dbReference type="SUPFAM" id="SSF53098">
    <property type="entry name" value="Ribonuclease H-like"/>
    <property type="match status" value="1"/>
</dbReference>
<evidence type="ECO:0000256" key="6">
    <source>
        <dbReference type="ARBA" id="ARBA00023242"/>
    </source>
</evidence>
<dbReference type="InterPro" id="IPR013520">
    <property type="entry name" value="Ribonucl_H"/>
</dbReference>
<sequence>MDKLIADANKQVLVQVVRMVQKQGLRGSKGGWKEFLNSHDKQFGAGLSDPAKRSLEILVAFLQTFTQEEDLKFLGKMIRRHKEHIAMSQYLKYNPDGESPQQRLVRLTIEHPQFMQNYSFPSHGEEWVMVPLGKTSTAMKSTHMISIDCEMVLCEDGTEAVVKVCVVDQNLEVKLDKLVKPNKAIVDYRQEITGISAEDLEGNTCSLADIQKSLKTLLKHGTILIGHSLYNDLRVLKIDHPRVIDTAYIFKFMNLPIGFSPSLNNLCKSVLGFEVRKDGEPHNCLHDAQAAMKLVLAKLEHGFDDPITIAAKTMPERDLAKLLLHRIPIDVPYQELLNLFPGEHNIDIQTNLRIKGQSYSTYAIFKDLEMANMAFEKIQGQELKDNIGRRQKLTILKTSKGRTITVCICKMIDDCAQMDCDLLKKRPAQDDVNEPSRQKLCLQQCDHVKEIERLKRELREREDEIFRLQKTLVALTEEQGI</sequence>
<protein>
    <submittedName>
        <fullName evidence="11">Small RNA degrading nuclease 1-like</fullName>
    </submittedName>
</protein>
<evidence type="ECO:0000256" key="7">
    <source>
        <dbReference type="ARBA" id="ARBA00053817"/>
    </source>
</evidence>
<dbReference type="GeneID" id="120267099"/>
<evidence type="ECO:0000259" key="9">
    <source>
        <dbReference type="SMART" id="SM00479"/>
    </source>
</evidence>
<dbReference type="InterPro" id="IPR034922">
    <property type="entry name" value="REX1-like_exo"/>
</dbReference>
<evidence type="ECO:0000256" key="5">
    <source>
        <dbReference type="ARBA" id="ARBA00022839"/>
    </source>
</evidence>
<feature type="coiled-coil region" evidence="8">
    <location>
        <begin position="451"/>
        <end position="478"/>
    </location>
</feature>
<comment type="function">
    <text evidence="7">3'-5' exonuclease degrading single-stranded small RNAs.</text>
</comment>
<keyword evidence="3" id="KW-0540">Nuclease</keyword>
<feature type="domain" description="Exonuclease" evidence="9">
    <location>
        <begin position="143"/>
        <end position="304"/>
    </location>
</feature>
<accession>A0AB40BUD5</accession>